<dbReference type="AlphaFoldDB" id="A0A8W8MQD1"/>
<organism evidence="6 7">
    <name type="scientific">Magallana gigas</name>
    <name type="common">Pacific oyster</name>
    <name type="synonym">Crassostrea gigas</name>
    <dbReference type="NCBI Taxonomy" id="29159"/>
    <lineage>
        <taxon>Eukaryota</taxon>
        <taxon>Metazoa</taxon>
        <taxon>Spiralia</taxon>
        <taxon>Lophotrochozoa</taxon>
        <taxon>Mollusca</taxon>
        <taxon>Bivalvia</taxon>
        <taxon>Autobranchia</taxon>
        <taxon>Pteriomorphia</taxon>
        <taxon>Ostreida</taxon>
        <taxon>Ostreoidea</taxon>
        <taxon>Ostreidae</taxon>
        <taxon>Magallana</taxon>
    </lineage>
</organism>
<dbReference type="InterPro" id="IPR045048">
    <property type="entry name" value="FBXO31/39"/>
</dbReference>
<dbReference type="InterPro" id="IPR001810">
    <property type="entry name" value="F-box_dom"/>
</dbReference>
<evidence type="ECO:0000313" key="7">
    <source>
        <dbReference type="Proteomes" id="UP000005408"/>
    </source>
</evidence>
<dbReference type="PROSITE" id="PS50181">
    <property type="entry name" value="FBOX"/>
    <property type="match status" value="1"/>
</dbReference>
<evidence type="ECO:0000313" key="6">
    <source>
        <dbReference type="EnsemblMetazoa" id="G34579.2:cds"/>
    </source>
</evidence>
<dbReference type="Pfam" id="PF12014">
    <property type="entry name" value="Cyclin_D1_bind"/>
    <property type="match status" value="1"/>
</dbReference>
<sequence>MTDILSLPPEILNRILDYLPLRELSSVCLTCKKLRDVVYVDSVWQKKCKQEYNFKSIEGWNVNYRTLYSKVLRPYGDLVGFWRRDFRCYGGLLQVKYDKGCIKGLEVLAPASSRVDRPLRKKDMFIISITSSETVQVVSVHSFPEKKEEGEEGDEEEELEEEGKEEQRPCLLRVEQDEIEGRVLEYKVTDANFILQKEGLINHPVFRRWISEELEDDPYAEMYLNCVLRKGVTYLLSRHEYRWFPLELPSKYRVNVPIQPGLFKGTYSAHGIEILSLDYNDDLTEVTVTKITGDPNVPASEISLFGDLTSPLVLTAEQQENLDSLTAIPEHHAMEQSGSTVRQPFRIPEHFSDRDNRYIPEFCTFRCRAKGRIAGHSFMTPCFSKGHFIVFDESKFGMVWLELTAFSIYFRVDENELKD</sequence>
<proteinExistence type="inferred from homology"/>
<dbReference type="Gene3D" id="1.20.1280.50">
    <property type="match status" value="1"/>
</dbReference>
<dbReference type="SMART" id="SM00256">
    <property type="entry name" value="FBOX"/>
    <property type="match status" value="1"/>
</dbReference>
<dbReference type="Pfam" id="PF12937">
    <property type="entry name" value="F-box-like"/>
    <property type="match status" value="1"/>
</dbReference>
<keyword evidence="7" id="KW-1185">Reference proteome</keyword>
<evidence type="ECO:0000256" key="4">
    <source>
        <dbReference type="SAM" id="MobiDB-lite"/>
    </source>
</evidence>
<dbReference type="SUPFAM" id="SSF81383">
    <property type="entry name" value="F-box domain"/>
    <property type="match status" value="1"/>
</dbReference>
<dbReference type="InterPro" id="IPR036047">
    <property type="entry name" value="F-box-like_dom_sf"/>
</dbReference>
<evidence type="ECO:0000256" key="2">
    <source>
        <dbReference type="ARBA" id="ARBA00010611"/>
    </source>
</evidence>
<name>A0A8W8MQD1_MAGGI</name>
<dbReference type="OrthoDB" id="722566at2759"/>
<dbReference type="EnsemblMetazoa" id="G34579.2">
    <property type="protein sequence ID" value="G34579.2:cds"/>
    <property type="gene ID" value="G34579"/>
</dbReference>
<dbReference type="PANTHER" id="PTHR10706:SF130">
    <property type="entry name" value="F-BOX ONLY PROTEIN 31"/>
    <property type="match status" value="1"/>
</dbReference>
<accession>A0A8W8MQD1</accession>
<comment type="similarity">
    <text evidence="2">Belongs to the FBXO31 family.</text>
</comment>
<dbReference type="EnsemblMetazoa" id="G34579.1">
    <property type="protein sequence ID" value="G34579.1:cds"/>
    <property type="gene ID" value="G34579"/>
</dbReference>
<feature type="region of interest" description="Disordered" evidence="4">
    <location>
        <begin position="143"/>
        <end position="167"/>
    </location>
</feature>
<dbReference type="OMA" id="IWRTRCA"/>
<evidence type="ECO:0000256" key="1">
    <source>
        <dbReference type="ARBA" id="ARBA00004906"/>
    </source>
</evidence>
<dbReference type="Proteomes" id="UP000005408">
    <property type="component" value="Unassembled WGS sequence"/>
</dbReference>
<evidence type="ECO:0000259" key="5">
    <source>
        <dbReference type="PROSITE" id="PS50181"/>
    </source>
</evidence>
<reference evidence="6" key="1">
    <citation type="submission" date="2022-08" db="UniProtKB">
        <authorList>
            <consortium name="EnsemblMetazoa"/>
        </authorList>
    </citation>
    <scope>IDENTIFICATION</scope>
    <source>
        <strain evidence="6">05x7-T-G4-1.051#20</strain>
    </source>
</reference>
<feature type="compositionally biased region" description="Acidic residues" evidence="4">
    <location>
        <begin position="150"/>
        <end position="164"/>
    </location>
</feature>
<dbReference type="EnsemblMetazoa" id="G34579.4">
    <property type="protein sequence ID" value="G34579.4:cds"/>
    <property type="gene ID" value="G34579"/>
</dbReference>
<dbReference type="EnsemblMetazoa" id="G34579.10">
    <property type="protein sequence ID" value="G34579.10:cds"/>
    <property type="gene ID" value="G34579"/>
</dbReference>
<keyword evidence="3" id="KW-0833">Ubl conjugation pathway</keyword>
<dbReference type="PANTHER" id="PTHR10706">
    <property type="entry name" value="F-BOX FAMILY PROTEIN"/>
    <property type="match status" value="1"/>
</dbReference>
<feature type="domain" description="F-box" evidence="5">
    <location>
        <begin position="1"/>
        <end position="47"/>
    </location>
</feature>
<comment type="pathway">
    <text evidence="1">Protein modification; protein ubiquitination.</text>
</comment>
<evidence type="ECO:0000256" key="3">
    <source>
        <dbReference type="ARBA" id="ARBA00022786"/>
    </source>
</evidence>
<protein>
    <recommendedName>
        <fullName evidence="5">F-box domain-containing protein</fullName>
    </recommendedName>
</protein>